<proteinExistence type="predicted"/>
<dbReference type="SUPFAM" id="SSF51735">
    <property type="entry name" value="NAD(P)-binding Rossmann-fold domains"/>
    <property type="match status" value="1"/>
</dbReference>
<reference evidence="4" key="1">
    <citation type="submission" date="2016-11" db="UniProtKB">
        <authorList>
            <consortium name="WormBaseParasite"/>
        </authorList>
    </citation>
    <scope>IDENTIFICATION</scope>
</reference>
<dbReference type="Proteomes" id="UP000095287">
    <property type="component" value="Unplaced"/>
</dbReference>
<dbReference type="GO" id="GO:0006538">
    <property type="term" value="P:L-glutamate catabolic process"/>
    <property type="evidence" value="ECO:0007669"/>
    <property type="project" value="InterPro"/>
</dbReference>
<evidence type="ECO:0000259" key="1">
    <source>
        <dbReference type="Pfam" id="PF05088"/>
    </source>
</evidence>
<keyword evidence="3" id="KW-1185">Reference proteome</keyword>
<dbReference type="GO" id="GO:0004069">
    <property type="term" value="F:L-aspartate:2-oxoglutarate aminotransferase activity"/>
    <property type="evidence" value="ECO:0007669"/>
    <property type="project" value="InterPro"/>
</dbReference>
<organism evidence="3 4">
    <name type="scientific">Steinernema glaseri</name>
    <dbReference type="NCBI Taxonomy" id="37863"/>
    <lineage>
        <taxon>Eukaryota</taxon>
        <taxon>Metazoa</taxon>
        <taxon>Ecdysozoa</taxon>
        <taxon>Nematoda</taxon>
        <taxon>Chromadorea</taxon>
        <taxon>Rhabditida</taxon>
        <taxon>Tylenchina</taxon>
        <taxon>Panagrolaimomorpha</taxon>
        <taxon>Strongyloidoidea</taxon>
        <taxon>Steinernematidae</taxon>
        <taxon>Steinernema</taxon>
    </lineage>
</organism>
<feature type="domain" description="NAD-glutamate dehydrogenase catalytic" evidence="1">
    <location>
        <begin position="1"/>
        <end position="183"/>
    </location>
</feature>
<evidence type="ECO:0000313" key="3">
    <source>
        <dbReference type="Proteomes" id="UP000095287"/>
    </source>
</evidence>
<dbReference type="InterPro" id="IPR048381">
    <property type="entry name" value="GDH_C"/>
</dbReference>
<feature type="domain" description="NAD-specific glutamate dehydrogenase C-terminal" evidence="2">
    <location>
        <begin position="214"/>
        <end position="342"/>
    </location>
</feature>
<dbReference type="InterPro" id="IPR036291">
    <property type="entry name" value="NAD(P)-bd_dom_sf"/>
</dbReference>
<dbReference type="Pfam" id="PF05088">
    <property type="entry name" value="Bac_GDH_CD"/>
    <property type="match status" value="1"/>
</dbReference>
<dbReference type="WBParaSite" id="L893_g12713.t1">
    <property type="protein sequence ID" value="L893_g12713.t1"/>
    <property type="gene ID" value="L893_g12713"/>
</dbReference>
<name>A0A1I7Y4X7_9BILA</name>
<dbReference type="InterPro" id="IPR007780">
    <property type="entry name" value="NAD_Glu_DH_bac"/>
</dbReference>
<dbReference type="GO" id="GO:0004352">
    <property type="term" value="F:glutamate dehydrogenase (NAD+) activity"/>
    <property type="evidence" value="ECO:0007669"/>
    <property type="project" value="InterPro"/>
</dbReference>
<protein>
    <submittedName>
        <fullName evidence="4">Glutamate dehydrogenase</fullName>
    </submittedName>
</protein>
<sequence length="343" mass="38369">MGITARGAWVGVQRHFRERGINVQQDPITVVGVGDMAGDVFGNGLLMSDKLQLVAAFNHLHIFIDPNPEPASSFAERKRLFDLPRSAWSDYDTSIMSEGGGIFSRSAKSIAISPQMKERFAIEADKLTPTELLNALLKAPVDLLWNGGIGTYVKSSEESHADVGDKANDALRVDGNELRCKVILLNEVVQAGDMTEKQRNQLLGSMTDEVSALSLVPDDDYLTRDMETAFPPSLVNKFAEAMRRHRLKREIVSTQIANDLVNNMGITFVQRLKESTGMSPANVAGAYVIVRDIFHLPHWFRQIEALDYLVPAEVQLTLMDELMRLGRRATRWFLRSRRNEQDA</sequence>
<accession>A0A1I7Y4X7</accession>
<evidence type="ECO:0000313" key="4">
    <source>
        <dbReference type="WBParaSite" id="L893_g12713.t1"/>
    </source>
</evidence>
<dbReference type="InterPro" id="IPR028971">
    <property type="entry name" value="NAD-GDH_cat"/>
</dbReference>
<evidence type="ECO:0000259" key="2">
    <source>
        <dbReference type="Pfam" id="PF21074"/>
    </source>
</evidence>
<dbReference type="AlphaFoldDB" id="A0A1I7Y4X7"/>
<dbReference type="Pfam" id="PF21074">
    <property type="entry name" value="GDH_C"/>
    <property type="match status" value="1"/>
</dbReference>
<dbReference type="PANTHER" id="PTHR43403:SF1">
    <property type="entry name" value="NAD-SPECIFIC GLUTAMATE DEHYDROGENASE"/>
    <property type="match status" value="1"/>
</dbReference>
<dbReference type="PANTHER" id="PTHR43403">
    <property type="entry name" value="NAD-SPECIFIC GLUTAMATE DEHYDROGENASE"/>
    <property type="match status" value="1"/>
</dbReference>